<dbReference type="GeneID" id="16070216"/>
<evidence type="ECO:0000256" key="1">
    <source>
        <dbReference type="SAM" id="MobiDB-lite"/>
    </source>
</evidence>
<reference evidence="2" key="1">
    <citation type="submission" date="2009-08" db="EMBL/GenBank/DDBJ databases">
        <title>Annotation of Salpingoeca rosetta.</title>
        <authorList>
            <consortium name="The Broad Institute Genome Sequencing Platform"/>
            <person name="Russ C."/>
            <person name="Cuomo C."/>
            <person name="Burger G."/>
            <person name="Gray M.W."/>
            <person name="Holland P.W.H."/>
            <person name="King N."/>
            <person name="Lang F.B.F."/>
            <person name="Roger A.J."/>
            <person name="Ruiz-Trillo I."/>
            <person name="Young S.K."/>
            <person name="Zeng Q."/>
            <person name="Gargeya S."/>
            <person name="Alvarado L."/>
            <person name="Berlin A."/>
            <person name="Chapman S.B."/>
            <person name="Chen Z."/>
            <person name="Freedman E."/>
            <person name="Gellesch M."/>
            <person name="Goldberg J."/>
            <person name="Griggs A."/>
            <person name="Gujja S."/>
            <person name="Heilman E."/>
            <person name="Heiman D."/>
            <person name="Howarth C."/>
            <person name="Mehta T."/>
            <person name="Neiman D."/>
            <person name="Pearson M."/>
            <person name="Roberts A."/>
            <person name="Saif S."/>
            <person name="Shea T."/>
            <person name="Shenoy N."/>
            <person name="Sisk P."/>
            <person name="Stolte C."/>
            <person name="Sykes S."/>
            <person name="White J."/>
            <person name="Yandava C."/>
            <person name="Haas B."/>
            <person name="Nusbaum C."/>
            <person name="Birren B."/>
        </authorList>
    </citation>
    <scope>NUCLEOTIDE SEQUENCE</scope>
    <source>
        <strain evidence="2">ATCC 50818</strain>
    </source>
</reference>
<protein>
    <submittedName>
        <fullName evidence="2">Uncharacterized protein</fullName>
    </submittedName>
</protein>
<feature type="region of interest" description="Disordered" evidence="1">
    <location>
        <begin position="215"/>
        <end position="382"/>
    </location>
</feature>
<evidence type="ECO:0000313" key="3">
    <source>
        <dbReference type="Proteomes" id="UP000007799"/>
    </source>
</evidence>
<feature type="compositionally biased region" description="Basic and acidic residues" evidence="1">
    <location>
        <begin position="258"/>
        <end position="272"/>
    </location>
</feature>
<feature type="compositionally biased region" description="Polar residues" evidence="1">
    <location>
        <begin position="311"/>
        <end position="329"/>
    </location>
</feature>
<gene>
    <name evidence="2" type="ORF">PTSG_09408</name>
</gene>
<dbReference type="Proteomes" id="UP000007799">
    <property type="component" value="Unassembled WGS sequence"/>
</dbReference>
<dbReference type="AlphaFoldDB" id="F2UMJ3"/>
<name>F2UMJ3_SALR5</name>
<organism evidence="2 3">
    <name type="scientific">Salpingoeca rosetta (strain ATCC 50818 / BSB-021)</name>
    <dbReference type="NCBI Taxonomy" id="946362"/>
    <lineage>
        <taxon>Eukaryota</taxon>
        <taxon>Choanoflagellata</taxon>
        <taxon>Craspedida</taxon>
        <taxon>Salpingoecidae</taxon>
        <taxon>Salpingoeca</taxon>
    </lineage>
</organism>
<dbReference type="KEGG" id="sre:PTSG_09408"/>
<feature type="compositionally biased region" description="Gly residues" evidence="1">
    <location>
        <begin position="291"/>
        <end position="302"/>
    </location>
</feature>
<evidence type="ECO:0000313" key="2">
    <source>
        <dbReference type="EMBL" id="EGD78342.1"/>
    </source>
</evidence>
<sequence>MAYNSSSSGDVLELGAIVCVCTCSSKASALDTQPQASPPLKRPSSLSLADFHVLVMEQGDSFGLPEGPNYQGEALTACATRIAQRYAQHGLRKPVSVTIMGHANRLKKYGGAAVAFLVPCTDPGSLQLQAGIKLIPMPQAVELAQDNKFMADYNETVLALAGFFKDKMKQPEEAQRMFSGVHKYPLQQQMNPLFLQPNMHLRDACFRSWTNPHFKTGALRPKQTAPATATSTTARKHAERLNDVRFNRQRSSVYEVEGADRSDVDDDPRHDGNSSSSSSSGDNERDDGGDDGIGNRGVGAPGTRGDEHSTDTSANNTTRASTLSQQQPGASAFTFPSLHNGSVRQRKSSRAVRNTSDSSFDPMRDDLDSDFTNPLYEASSPL</sequence>
<keyword evidence="3" id="KW-1185">Reference proteome</keyword>
<dbReference type="InParanoid" id="F2UMJ3"/>
<feature type="compositionally biased region" description="Low complexity" evidence="1">
    <location>
        <begin position="224"/>
        <end position="233"/>
    </location>
</feature>
<dbReference type="RefSeq" id="XP_004989665.1">
    <property type="nucleotide sequence ID" value="XM_004989608.1"/>
</dbReference>
<accession>F2UMJ3</accession>
<proteinExistence type="predicted"/>
<dbReference type="EMBL" id="GL832982">
    <property type="protein sequence ID" value="EGD78342.1"/>
    <property type="molecule type" value="Genomic_DNA"/>
</dbReference>